<protein>
    <submittedName>
        <fullName evidence="2">Uncharacterized protein</fullName>
    </submittedName>
</protein>
<keyword evidence="3" id="KW-1185">Reference proteome</keyword>
<gene>
    <name evidence="2" type="ORF">PoB_002234700</name>
</gene>
<comment type="caution">
    <text evidence="2">The sequence shown here is derived from an EMBL/GenBank/DDBJ whole genome shotgun (WGS) entry which is preliminary data.</text>
</comment>
<feature type="region of interest" description="Disordered" evidence="1">
    <location>
        <begin position="89"/>
        <end position="128"/>
    </location>
</feature>
<dbReference type="EMBL" id="BLXT01002557">
    <property type="protein sequence ID" value="GFN95841.1"/>
    <property type="molecule type" value="Genomic_DNA"/>
</dbReference>
<sequence>MRRRNEALILNLKSDFKNFHLKAPPEKNPTQKPYGIADKIRSWSEKSRFSRTNSNLPSVYGLTKAKGGTCRRRVLYKVCPQQGDLRLLGPLSGRGTDGGARTRDRKVPADLRADSQATVPPTPLHVDV</sequence>
<name>A0AAV3ZMT5_9GAST</name>
<dbReference type="Proteomes" id="UP000735302">
    <property type="component" value="Unassembled WGS sequence"/>
</dbReference>
<dbReference type="AlphaFoldDB" id="A0AAV3ZMT5"/>
<organism evidence="2 3">
    <name type="scientific">Plakobranchus ocellatus</name>
    <dbReference type="NCBI Taxonomy" id="259542"/>
    <lineage>
        <taxon>Eukaryota</taxon>
        <taxon>Metazoa</taxon>
        <taxon>Spiralia</taxon>
        <taxon>Lophotrochozoa</taxon>
        <taxon>Mollusca</taxon>
        <taxon>Gastropoda</taxon>
        <taxon>Heterobranchia</taxon>
        <taxon>Euthyneura</taxon>
        <taxon>Panpulmonata</taxon>
        <taxon>Sacoglossa</taxon>
        <taxon>Placobranchoidea</taxon>
        <taxon>Plakobranchidae</taxon>
        <taxon>Plakobranchus</taxon>
    </lineage>
</organism>
<evidence type="ECO:0000313" key="2">
    <source>
        <dbReference type="EMBL" id="GFN95841.1"/>
    </source>
</evidence>
<reference evidence="2 3" key="1">
    <citation type="journal article" date="2021" name="Elife">
        <title>Chloroplast acquisition without the gene transfer in kleptoplastic sea slugs, Plakobranchus ocellatus.</title>
        <authorList>
            <person name="Maeda T."/>
            <person name="Takahashi S."/>
            <person name="Yoshida T."/>
            <person name="Shimamura S."/>
            <person name="Takaki Y."/>
            <person name="Nagai Y."/>
            <person name="Toyoda A."/>
            <person name="Suzuki Y."/>
            <person name="Arimoto A."/>
            <person name="Ishii H."/>
            <person name="Satoh N."/>
            <person name="Nishiyama T."/>
            <person name="Hasebe M."/>
            <person name="Maruyama T."/>
            <person name="Minagawa J."/>
            <person name="Obokata J."/>
            <person name="Shigenobu S."/>
        </authorList>
    </citation>
    <scope>NUCLEOTIDE SEQUENCE [LARGE SCALE GENOMIC DNA]</scope>
</reference>
<evidence type="ECO:0000313" key="3">
    <source>
        <dbReference type="Proteomes" id="UP000735302"/>
    </source>
</evidence>
<feature type="compositionally biased region" description="Basic and acidic residues" evidence="1">
    <location>
        <begin position="100"/>
        <end position="113"/>
    </location>
</feature>
<evidence type="ECO:0000256" key="1">
    <source>
        <dbReference type="SAM" id="MobiDB-lite"/>
    </source>
</evidence>
<accession>A0AAV3ZMT5</accession>
<proteinExistence type="predicted"/>